<feature type="compositionally biased region" description="Polar residues" evidence="2">
    <location>
        <begin position="288"/>
        <end position="298"/>
    </location>
</feature>
<evidence type="ECO:0000256" key="1">
    <source>
        <dbReference type="SAM" id="Coils"/>
    </source>
</evidence>
<evidence type="ECO:0000313" key="5">
    <source>
        <dbReference type="Proteomes" id="UP000199800"/>
    </source>
</evidence>
<dbReference type="EMBL" id="FOHN01000005">
    <property type="protein sequence ID" value="SES90623.1"/>
    <property type="molecule type" value="Genomic_DNA"/>
</dbReference>
<feature type="compositionally biased region" description="Basic and acidic residues" evidence="2">
    <location>
        <begin position="336"/>
        <end position="360"/>
    </location>
</feature>
<keyword evidence="1" id="KW-0175">Coiled coil</keyword>
<dbReference type="AlphaFoldDB" id="A0A1I0A8U8"/>
<dbReference type="Gene3D" id="2.170.130.30">
    <property type="match status" value="1"/>
</dbReference>
<accession>A0A1I0A8U8</accession>
<feature type="domain" description="Transcobalamin-like C-terminal" evidence="3">
    <location>
        <begin position="407"/>
        <end position="484"/>
    </location>
</feature>
<dbReference type="InterPro" id="IPR027954">
    <property type="entry name" value="Transcobalamin-like_C"/>
</dbReference>
<dbReference type="Pfam" id="PF14478">
    <property type="entry name" value="DUF4430"/>
    <property type="match status" value="1"/>
</dbReference>
<evidence type="ECO:0000313" key="4">
    <source>
        <dbReference type="EMBL" id="SES90623.1"/>
    </source>
</evidence>
<feature type="coiled-coil region" evidence="1">
    <location>
        <begin position="224"/>
        <end position="251"/>
    </location>
</feature>
<dbReference type="STRING" id="29364.SAMN04487772_10527"/>
<evidence type="ECO:0000259" key="3">
    <source>
        <dbReference type="Pfam" id="PF14478"/>
    </source>
</evidence>
<dbReference type="Proteomes" id="UP000199800">
    <property type="component" value="Unassembled WGS sequence"/>
</dbReference>
<name>A0A1I0A8U8_9FIRM</name>
<reference evidence="4 5" key="1">
    <citation type="submission" date="2016-10" db="EMBL/GenBank/DDBJ databases">
        <authorList>
            <person name="de Groot N.N."/>
        </authorList>
    </citation>
    <scope>NUCLEOTIDE SEQUENCE [LARGE SCALE GENOMIC DNA]</scope>
    <source>
        <strain evidence="4 5">DSM 1801</strain>
    </source>
</reference>
<dbReference type="RefSeq" id="WP_242939672.1">
    <property type="nucleotide sequence ID" value="NZ_FOHN01000005.1"/>
</dbReference>
<gene>
    <name evidence="4" type="ORF">SAMN04487772_10527</name>
</gene>
<feature type="compositionally biased region" description="Basic and acidic residues" evidence="2">
    <location>
        <begin position="258"/>
        <end position="287"/>
    </location>
</feature>
<proteinExistence type="predicted"/>
<evidence type="ECO:0000256" key="2">
    <source>
        <dbReference type="SAM" id="MobiDB-lite"/>
    </source>
</evidence>
<protein>
    <recommendedName>
        <fullName evidence="3">Transcobalamin-like C-terminal domain-containing protein</fullName>
    </recommendedName>
</protein>
<keyword evidence="5" id="KW-1185">Reference proteome</keyword>
<sequence length="493" mass="54543">MKRRIANLIMVLSILLIVLSGVMAVGNVKGWFQKADIKENCLVEEKTGEASITRSGIAYSLSKGTILREQDVLETMSGSGILLKMNGIAIGVDADTRFAITKCNENAFGVELHQGVLFLVNQSENFAITVKSAENSYTSKGKNTVFSADVQNGVQTISVLSGTVGGKLKESNLDIQEGQTSLAFNKEDGTLENDIQTLEPESLDSFILKQAITLAGDQELFVSIEKLNSVIQQREQEKAKANEELLVLSKKDRKKVVKKADVDKEKNQTKEPKEDKKSALKETESEKNQQLSSLSPDAQDSGVPRESQKPARKEKAHAKSGKKPEAGKKPSSSPSEKTENHNQKQEKNDTQASGKPEDKPQKIYECTISIHCTSILSHMEDLKESKTGYVPSDGCILTTTKVEFTDGETVYDVLKRTCDTLDIQMEAAYTPLYKTYYVEGIHNLYEFDCGRQSGWMYKVNGWYPNYGCSSYKLKDGDAITWNYTCEGLGKDVS</sequence>
<organism evidence="4 5">
    <name type="scientific">[Clostridium] polysaccharolyticum</name>
    <dbReference type="NCBI Taxonomy" id="29364"/>
    <lineage>
        <taxon>Bacteria</taxon>
        <taxon>Bacillati</taxon>
        <taxon>Bacillota</taxon>
        <taxon>Clostridia</taxon>
        <taxon>Lachnospirales</taxon>
        <taxon>Lachnospiraceae</taxon>
    </lineage>
</organism>
<feature type="region of interest" description="Disordered" evidence="2">
    <location>
        <begin position="256"/>
        <end position="360"/>
    </location>
</feature>